<name>A0ABV8V6L1_9GAMM</name>
<evidence type="ECO:0000313" key="4">
    <source>
        <dbReference type="EMBL" id="MFC4362777.1"/>
    </source>
</evidence>
<dbReference type="Gene3D" id="1.25.40.590">
    <property type="entry name" value="Type IV / VI secretion system, DotU"/>
    <property type="match status" value="1"/>
</dbReference>
<dbReference type="Pfam" id="PF09850">
    <property type="entry name" value="DotU"/>
    <property type="match status" value="1"/>
</dbReference>
<gene>
    <name evidence="4" type="primary">icmH</name>
    <name evidence="4" type="ORF">ACFOX3_10705</name>
</gene>
<comment type="caution">
    <text evidence="4">The sequence shown here is derived from an EMBL/GenBank/DDBJ whole genome shotgun (WGS) entry which is preliminary data.</text>
</comment>
<feature type="region of interest" description="Disordered" evidence="1">
    <location>
        <begin position="1"/>
        <end position="32"/>
    </location>
</feature>
<keyword evidence="2" id="KW-0812">Transmembrane</keyword>
<dbReference type="InterPro" id="IPR038522">
    <property type="entry name" value="T4/T6SS_DotU_sf"/>
</dbReference>
<feature type="compositionally biased region" description="Polar residues" evidence="1">
    <location>
        <begin position="1"/>
        <end position="11"/>
    </location>
</feature>
<reference evidence="5" key="1">
    <citation type="journal article" date="2019" name="Int. J. Syst. Evol. Microbiol.">
        <title>The Global Catalogue of Microorganisms (GCM) 10K type strain sequencing project: providing services to taxonomists for standard genome sequencing and annotation.</title>
        <authorList>
            <consortium name="The Broad Institute Genomics Platform"/>
            <consortium name="The Broad Institute Genome Sequencing Center for Infectious Disease"/>
            <person name="Wu L."/>
            <person name="Ma J."/>
        </authorList>
    </citation>
    <scope>NUCLEOTIDE SEQUENCE [LARGE SCALE GENOMIC DNA]</scope>
    <source>
        <strain evidence="5">CECT 8570</strain>
    </source>
</reference>
<organism evidence="4 5">
    <name type="scientific">Simiduia curdlanivorans</name>
    <dbReference type="NCBI Taxonomy" id="1492769"/>
    <lineage>
        <taxon>Bacteria</taxon>
        <taxon>Pseudomonadati</taxon>
        <taxon>Pseudomonadota</taxon>
        <taxon>Gammaproteobacteria</taxon>
        <taxon>Cellvibrionales</taxon>
        <taxon>Cellvibrionaceae</taxon>
        <taxon>Simiduia</taxon>
    </lineage>
</organism>
<dbReference type="NCBIfam" id="NF038228">
    <property type="entry name" value="IcmH_DotU_IVB"/>
    <property type="match status" value="1"/>
</dbReference>
<dbReference type="InterPro" id="IPR017732">
    <property type="entry name" value="T4/T6SS_DotU"/>
</dbReference>
<evidence type="ECO:0000256" key="1">
    <source>
        <dbReference type="SAM" id="MobiDB-lite"/>
    </source>
</evidence>
<keyword evidence="5" id="KW-1185">Reference proteome</keyword>
<evidence type="ECO:0000313" key="5">
    <source>
        <dbReference type="Proteomes" id="UP001595840"/>
    </source>
</evidence>
<keyword evidence="2" id="KW-0472">Membrane</keyword>
<proteinExistence type="predicted"/>
<accession>A0ABV8V6L1</accession>
<protein>
    <submittedName>
        <fullName evidence="4">Type IVB secretion system protein IcmH/DotU</fullName>
    </submittedName>
</protein>
<evidence type="ECO:0000256" key="2">
    <source>
        <dbReference type="SAM" id="Phobius"/>
    </source>
</evidence>
<sequence>MNNSHPPSNGDRTIMIPTPGARRGNAPAPSPARAYAAAPITDKISLRKGLNPLVNSAITLLTLAIKLRVTLSHDKAPELHRKLTEEIRSFEQKSRAAHIPEDSVVTARYLLCTVVDEIVLNTPWGAASGWSQHSLLSLFHHETSGGEKSFTILQKLLETPGKHADLLELFYLCLSLGFEGKYRLEARGHEQLEIIRDNLYKTIERIRPNPEQDLSPHWQSDAIRPKRRMDYFPTWVVAACFATVLLLSYSTMRWWLADTTAPIANQILEQAESK</sequence>
<evidence type="ECO:0000259" key="3">
    <source>
        <dbReference type="Pfam" id="PF09850"/>
    </source>
</evidence>
<dbReference type="PANTHER" id="PTHR38033:SF1">
    <property type="entry name" value="DOTU FAMILY TYPE IV_VI SECRETION SYSTEM PROTEIN"/>
    <property type="match status" value="1"/>
</dbReference>
<feature type="domain" description="Type IV / VI secretion system DotU" evidence="3">
    <location>
        <begin position="52"/>
        <end position="255"/>
    </location>
</feature>
<dbReference type="Proteomes" id="UP001595840">
    <property type="component" value="Unassembled WGS sequence"/>
</dbReference>
<dbReference type="NCBIfam" id="TIGR03349">
    <property type="entry name" value="IV_VI_DotU"/>
    <property type="match status" value="1"/>
</dbReference>
<feature type="transmembrane region" description="Helical" evidence="2">
    <location>
        <begin position="231"/>
        <end position="249"/>
    </location>
</feature>
<dbReference type="RefSeq" id="WP_290264220.1">
    <property type="nucleotide sequence ID" value="NZ_JAUFQG010000006.1"/>
</dbReference>
<keyword evidence="2" id="KW-1133">Transmembrane helix</keyword>
<dbReference type="EMBL" id="JBHSCX010000009">
    <property type="protein sequence ID" value="MFC4362777.1"/>
    <property type="molecule type" value="Genomic_DNA"/>
</dbReference>
<dbReference type="PANTHER" id="PTHR38033">
    <property type="entry name" value="MEMBRANE PROTEIN-RELATED"/>
    <property type="match status" value="1"/>
</dbReference>